<dbReference type="PANTHER" id="PTHR24186">
    <property type="entry name" value="PROTEIN PHOSPHATASE 1 REGULATORY SUBUNIT"/>
    <property type="match status" value="1"/>
</dbReference>
<keyword evidence="6 9" id="KW-0472">Membrane</keyword>
<gene>
    <name evidence="13 14 15" type="primary">LOC125423334</name>
    <name evidence="12" type="synonym">LOC107421914</name>
</gene>
<evidence type="ECO:0000256" key="8">
    <source>
        <dbReference type="SAM" id="MobiDB-lite"/>
    </source>
</evidence>
<dbReference type="RefSeq" id="XP_015886754.1">
    <property type="nucleotide sequence ID" value="XM_016031268.2"/>
</dbReference>
<reference evidence="13 14" key="1">
    <citation type="submission" date="2025-05" db="UniProtKB">
        <authorList>
            <consortium name="RefSeq"/>
        </authorList>
    </citation>
    <scope>IDENTIFICATION</scope>
    <source>
        <tissue evidence="12">In vitro plantlets</tissue>
        <tissue evidence="13 14">Seedling</tissue>
    </source>
</reference>
<evidence type="ECO:0000256" key="3">
    <source>
        <dbReference type="ARBA" id="ARBA00022737"/>
    </source>
</evidence>
<keyword evidence="11" id="KW-1185">Reference proteome</keyword>
<evidence type="ECO:0000313" key="13">
    <source>
        <dbReference type="RefSeq" id="XP_060671244.1"/>
    </source>
</evidence>
<evidence type="ECO:0000256" key="7">
    <source>
        <dbReference type="PROSITE-ProRule" id="PRU00023"/>
    </source>
</evidence>
<evidence type="ECO:0000313" key="15">
    <source>
        <dbReference type="RefSeq" id="XP_060671246.1"/>
    </source>
</evidence>
<sequence>MELICKLCTIDKRMDSQSFNIPPQVPQQTDGIISIDRKQYEAAARGQVSEFEQHKDRLHRLMTRGGNTVLHIHFKNRLLPAEKPQSKNIGFKILFKMFRALNQTSWIDTPSKMFPEYNHTEEDIPALNHTEEDIDPETKSANFLEKILEMRPTLLTQQNRIGENPLHIAAKYGDVSAVKLLIDQCAKSNIGSSVDHHVDSESGFCGVSKQMLLRMKNNAGNTALHESILMGLKLDKYTGQWLKHRELAEILCKEDHSEVMYDRNEAGETPLYLAVKAGLVCVVENGLQNIDAQTTSTCYGGYDGKTILHEAVISDFYEIDVILERRKELCRVADDEKRWVPLHYAANLGRKRAITMLLECDPFAAGIQDENGQIPLQVIADPEICRSFIKEIISWSPGCCQSLMVNEKFYHDDHTTANDFDKITKRDRRNIEYFGSNFIEFKEETKNAFKIWKKTFNDDKRPAMEKLDKESTLVVAALIATVTFAAGFTLPGGYVSGGDNLPSNEGSQPRAAGSAVLSENAAFKAFLISDAIAMALSSCAVFIHLFLALKKDRTKDSSYFLLAFKLIIVAMIVMVVAFMTGIYAVFGPSNAFAIASCVFVSVSFLFCILHLSFVYFNDYACYYICICFLCLLLPFFVIIEIFIFFVGFIGLILHILFSYKTRRRDKDSQPENSTEITEQEGRDPPPKFDDSRNLKTLLESNVNLETPSINEESAKLSEMANNSEAEKGDNAV</sequence>
<evidence type="ECO:0000256" key="4">
    <source>
        <dbReference type="ARBA" id="ARBA00022989"/>
    </source>
</evidence>
<evidence type="ECO:0000313" key="11">
    <source>
        <dbReference type="Proteomes" id="UP001652623"/>
    </source>
</evidence>
<dbReference type="RefSeq" id="XP_060671246.1">
    <property type="nucleotide sequence ID" value="XM_060815263.1"/>
</dbReference>
<dbReference type="Pfam" id="PF13962">
    <property type="entry name" value="PGG"/>
    <property type="match status" value="1"/>
</dbReference>
<feature type="transmembrane region" description="Helical" evidence="9">
    <location>
        <begin position="592"/>
        <end position="613"/>
    </location>
</feature>
<feature type="repeat" description="ANK" evidence="7">
    <location>
        <begin position="161"/>
        <end position="193"/>
    </location>
</feature>
<protein>
    <submittedName>
        <fullName evidence="13 14">Ankyrin repeat-containing protein At5g02620 isoform X1</fullName>
    </submittedName>
    <submittedName>
        <fullName evidence="12">ankyrin repeat-containing protein At5g02620-like isoform X1</fullName>
    </submittedName>
</protein>
<dbReference type="SUPFAM" id="SSF48403">
    <property type="entry name" value="Ankyrin repeat"/>
    <property type="match status" value="1"/>
</dbReference>
<comment type="subcellular location">
    <subcellularLocation>
        <location evidence="1">Membrane</location>
        <topology evidence="1">Multi-pass membrane protein</topology>
    </subcellularLocation>
</comment>
<feature type="transmembrane region" description="Helical" evidence="9">
    <location>
        <begin position="620"/>
        <end position="636"/>
    </location>
</feature>
<keyword evidence="2 9" id="KW-0812">Transmembrane</keyword>
<evidence type="ECO:0000256" key="1">
    <source>
        <dbReference type="ARBA" id="ARBA00004141"/>
    </source>
</evidence>
<feature type="domain" description="PGG" evidence="10">
    <location>
        <begin position="469"/>
        <end position="585"/>
    </location>
</feature>
<feature type="transmembrane region" description="Helical" evidence="9">
    <location>
        <begin position="525"/>
        <end position="547"/>
    </location>
</feature>
<organism evidence="11 14">
    <name type="scientific">Ziziphus jujuba</name>
    <name type="common">Chinese jujube</name>
    <name type="synonym">Ziziphus sativa</name>
    <dbReference type="NCBI Taxonomy" id="326968"/>
    <lineage>
        <taxon>Eukaryota</taxon>
        <taxon>Viridiplantae</taxon>
        <taxon>Streptophyta</taxon>
        <taxon>Embryophyta</taxon>
        <taxon>Tracheophyta</taxon>
        <taxon>Spermatophyta</taxon>
        <taxon>Magnoliopsida</taxon>
        <taxon>eudicotyledons</taxon>
        <taxon>Gunneridae</taxon>
        <taxon>Pentapetalae</taxon>
        <taxon>rosids</taxon>
        <taxon>fabids</taxon>
        <taxon>Rosales</taxon>
        <taxon>Rhamnaceae</taxon>
        <taxon>Paliureae</taxon>
        <taxon>Ziziphus</taxon>
    </lineage>
</organism>
<feature type="region of interest" description="Disordered" evidence="8">
    <location>
        <begin position="706"/>
        <end position="732"/>
    </location>
</feature>
<dbReference type="GeneID" id="125423334"/>
<dbReference type="PROSITE" id="PS50088">
    <property type="entry name" value="ANK_REPEAT"/>
    <property type="match status" value="1"/>
</dbReference>
<feature type="region of interest" description="Disordered" evidence="8">
    <location>
        <begin position="665"/>
        <end position="692"/>
    </location>
</feature>
<dbReference type="SMART" id="SM00248">
    <property type="entry name" value="ANK"/>
    <property type="match status" value="5"/>
</dbReference>
<dbReference type="AlphaFoldDB" id="A0A6P4ALG8"/>
<feature type="compositionally biased region" description="Basic and acidic residues" evidence="8">
    <location>
        <begin position="679"/>
        <end position="692"/>
    </location>
</feature>
<keyword evidence="4 9" id="KW-1133">Transmembrane helix</keyword>
<dbReference type="RefSeq" id="XP_060671245.1">
    <property type="nucleotide sequence ID" value="XM_060815262.1"/>
</dbReference>
<dbReference type="Gene3D" id="1.25.40.20">
    <property type="entry name" value="Ankyrin repeat-containing domain"/>
    <property type="match status" value="1"/>
</dbReference>
<feature type="transmembrane region" description="Helical" evidence="9">
    <location>
        <begin position="473"/>
        <end position="494"/>
    </location>
</feature>
<evidence type="ECO:0000256" key="2">
    <source>
        <dbReference type="ARBA" id="ARBA00022692"/>
    </source>
</evidence>
<feature type="transmembrane region" description="Helical" evidence="9">
    <location>
        <begin position="559"/>
        <end position="586"/>
    </location>
</feature>
<evidence type="ECO:0000313" key="14">
    <source>
        <dbReference type="RefSeq" id="XP_060671245.1"/>
    </source>
</evidence>
<dbReference type="GO" id="GO:0005886">
    <property type="term" value="C:plasma membrane"/>
    <property type="evidence" value="ECO:0007669"/>
    <property type="project" value="TreeGrafter"/>
</dbReference>
<accession>A0A6P4ALG8</accession>
<feature type="transmembrane region" description="Helical" evidence="9">
    <location>
        <begin position="642"/>
        <end position="659"/>
    </location>
</feature>
<evidence type="ECO:0000256" key="9">
    <source>
        <dbReference type="SAM" id="Phobius"/>
    </source>
</evidence>
<evidence type="ECO:0000256" key="5">
    <source>
        <dbReference type="ARBA" id="ARBA00023043"/>
    </source>
</evidence>
<keyword evidence="3" id="KW-0677">Repeat</keyword>
<dbReference type="PANTHER" id="PTHR24186:SF36">
    <property type="entry name" value="SERINE_THREONINE-PROTEIN PHOSPHATASE 6 REGULATORY ANKYRIN REPEAT SUBUNIT A-LIKE"/>
    <property type="match status" value="1"/>
</dbReference>
<dbReference type="InterPro" id="IPR036770">
    <property type="entry name" value="Ankyrin_rpt-contain_sf"/>
</dbReference>
<evidence type="ECO:0000256" key="6">
    <source>
        <dbReference type="ARBA" id="ARBA00023136"/>
    </source>
</evidence>
<proteinExistence type="predicted"/>
<keyword evidence="5 7" id="KW-0040">ANK repeat</keyword>
<evidence type="ECO:0000313" key="12">
    <source>
        <dbReference type="RefSeq" id="XP_015886754.1"/>
    </source>
</evidence>
<dbReference type="Pfam" id="PF00023">
    <property type="entry name" value="Ank"/>
    <property type="match status" value="1"/>
</dbReference>
<dbReference type="Proteomes" id="UP001652623">
    <property type="component" value="Chromosome 3"/>
</dbReference>
<dbReference type="InterPro" id="IPR026961">
    <property type="entry name" value="PGG_dom"/>
</dbReference>
<evidence type="ECO:0000259" key="10">
    <source>
        <dbReference type="Pfam" id="PF13962"/>
    </source>
</evidence>
<dbReference type="InterPro" id="IPR002110">
    <property type="entry name" value="Ankyrin_rpt"/>
</dbReference>
<dbReference type="RefSeq" id="XP_060671244.1">
    <property type="nucleotide sequence ID" value="XM_060815261.1"/>
</dbReference>
<name>A0A6P4ALG8_ZIZJJ</name>
<dbReference type="PROSITE" id="PS50297">
    <property type="entry name" value="ANK_REP_REGION"/>
    <property type="match status" value="1"/>
</dbReference>